<accession>A0ABU8M4Y9</accession>
<keyword evidence="2" id="KW-1185">Reference proteome</keyword>
<dbReference type="Pfam" id="PF19827">
    <property type="entry name" value="DUF6308"/>
    <property type="match status" value="1"/>
</dbReference>
<protein>
    <submittedName>
        <fullName evidence="1">DUF6308 family protein</fullName>
    </submittedName>
</protein>
<dbReference type="InterPro" id="IPR046275">
    <property type="entry name" value="DUF6308"/>
</dbReference>
<dbReference type="Proteomes" id="UP001369736">
    <property type="component" value="Unassembled WGS sequence"/>
</dbReference>
<evidence type="ECO:0000313" key="1">
    <source>
        <dbReference type="EMBL" id="MEJ2862399.1"/>
    </source>
</evidence>
<dbReference type="EMBL" id="JBBEGM010000005">
    <property type="protein sequence ID" value="MEJ2862399.1"/>
    <property type="molecule type" value="Genomic_DNA"/>
</dbReference>
<dbReference type="RefSeq" id="WP_337703773.1">
    <property type="nucleotide sequence ID" value="NZ_JBBEGM010000005.1"/>
</dbReference>
<comment type="caution">
    <text evidence="1">The sequence shown here is derived from an EMBL/GenBank/DDBJ whole genome shotgun (WGS) entry which is preliminary data.</text>
</comment>
<sequence length="203" mass="22884">MTETLEEYFHREKQGGPAFSGSQFESIGGGGDQLGSATRITAEDLVAVSLLGVTIAEHSALRLLGRDGDAISTLLEQIPVNLDLHAATDEEIGPRSHAARLWDVVRKRRDRSSVGPTRTSKLLARKRPRLLPVYDKVVRKELRLPHHRDYWLEMRDLLRDHPPYVDELRCAHHRAGLAESISTARTLDVLLWMSHPRRKPPPS</sequence>
<organism evidence="1 2">
    <name type="scientific">Actinomycetospora flava</name>
    <dbReference type="NCBI Taxonomy" id="3129232"/>
    <lineage>
        <taxon>Bacteria</taxon>
        <taxon>Bacillati</taxon>
        <taxon>Actinomycetota</taxon>
        <taxon>Actinomycetes</taxon>
        <taxon>Pseudonocardiales</taxon>
        <taxon>Pseudonocardiaceae</taxon>
        <taxon>Actinomycetospora</taxon>
    </lineage>
</organism>
<proteinExistence type="predicted"/>
<gene>
    <name evidence="1" type="ORF">WCD58_14605</name>
</gene>
<name>A0ABU8M4Y9_9PSEU</name>
<reference evidence="1 2" key="1">
    <citation type="submission" date="2024-03" db="EMBL/GenBank/DDBJ databases">
        <title>Actinomycetospora sp. OC33-EN07, a novel actinomycete isolated from wild orchid (Aerides multiflora).</title>
        <authorList>
            <person name="Suriyachadkun C."/>
        </authorList>
    </citation>
    <scope>NUCLEOTIDE SEQUENCE [LARGE SCALE GENOMIC DNA]</scope>
    <source>
        <strain evidence="1 2">OC33-EN07</strain>
    </source>
</reference>
<evidence type="ECO:0000313" key="2">
    <source>
        <dbReference type="Proteomes" id="UP001369736"/>
    </source>
</evidence>